<evidence type="ECO:0008006" key="3">
    <source>
        <dbReference type="Google" id="ProtNLM"/>
    </source>
</evidence>
<dbReference type="AlphaFoldDB" id="A0AAD8S899"/>
<dbReference type="EMBL" id="JAUUTY010000004">
    <property type="protein sequence ID" value="KAK1646676.1"/>
    <property type="molecule type" value="Genomic_DNA"/>
</dbReference>
<comment type="caution">
    <text evidence="1">The sequence shown here is derived from an EMBL/GenBank/DDBJ whole genome shotgun (WGS) entry which is preliminary data.</text>
</comment>
<evidence type="ECO:0000313" key="2">
    <source>
        <dbReference type="Proteomes" id="UP001231189"/>
    </source>
</evidence>
<accession>A0AAD8S899</accession>
<evidence type="ECO:0000313" key="1">
    <source>
        <dbReference type="EMBL" id="KAK1646676.1"/>
    </source>
</evidence>
<name>A0AAD8S899_LOLMU</name>
<reference evidence="1" key="1">
    <citation type="submission" date="2023-07" db="EMBL/GenBank/DDBJ databases">
        <title>A chromosome-level genome assembly of Lolium multiflorum.</title>
        <authorList>
            <person name="Chen Y."/>
            <person name="Copetti D."/>
            <person name="Kolliker R."/>
            <person name="Studer B."/>
        </authorList>
    </citation>
    <scope>NUCLEOTIDE SEQUENCE</scope>
    <source>
        <strain evidence="1">02402/16</strain>
        <tissue evidence="1">Leaf</tissue>
    </source>
</reference>
<protein>
    <recommendedName>
        <fullName evidence="3">Reverse transcriptase zinc-binding domain-containing protein</fullName>
    </recommendedName>
</protein>
<keyword evidence="2" id="KW-1185">Reference proteome</keyword>
<sequence length="133" mass="15142">MLHRLGCVPSPDCPFCLGHTESIVHLFVRCPRLRALWDIVSPSRGPRSDDDLPALLDGLSRDLPHMHKRVRNTVILALLWSIWKSRNRMVFDAVHMPTARVIALIVDHLRLWVVRASPRVDTGPLLAWCQSIS</sequence>
<dbReference type="Proteomes" id="UP001231189">
    <property type="component" value="Unassembled WGS sequence"/>
</dbReference>
<gene>
    <name evidence="1" type="ORF">QYE76_064481</name>
</gene>
<organism evidence="1 2">
    <name type="scientific">Lolium multiflorum</name>
    <name type="common">Italian ryegrass</name>
    <name type="synonym">Lolium perenne subsp. multiflorum</name>
    <dbReference type="NCBI Taxonomy" id="4521"/>
    <lineage>
        <taxon>Eukaryota</taxon>
        <taxon>Viridiplantae</taxon>
        <taxon>Streptophyta</taxon>
        <taxon>Embryophyta</taxon>
        <taxon>Tracheophyta</taxon>
        <taxon>Spermatophyta</taxon>
        <taxon>Magnoliopsida</taxon>
        <taxon>Liliopsida</taxon>
        <taxon>Poales</taxon>
        <taxon>Poaceae</taxon>
        <taxon>BOP clade</taxon>
        <taxon>Pooideae</taxon>
        <taxon>Poodae</taxon>
        <taxon>Poeae</taxon>
        <taxon>Poeae Chloroplast Group 2 (Poeae type)</taxon>
        <taxon>Loliodinae</taxon>
        <taxon>Loliinae</taxon>
        <taxon>Lolium</taxon>
    </lineage>
</organism>
<proteinExistence type="predicted"/>